<dbReference type="GO" id="GO:0016787">
    <property type="term" value="F:hydrolase activity"/>
    <property type="evidence" value="ECO:0007669"/>
    <property type="project" value="UniProtKB-KW"/>
</dbReference>
<evidence type="ECO:0000256" key="1">
    <source>
        <dbReference type="ARBA" id="ARBA00003293"/>
    </source>
</evidence>
<dbReference type="EMBL" id="VBUF01000003">
    <property type="protein sequence ID" value="TLS72148.1"/>
    <property type="molecule type" value="Genomic_DNA"/>
</dbReference>
<dbReference type="GO" id="GO:0004519">
    <property type="term" value="F:endonuclease activity"/>
    <property type="evidence" value="ECO:0007669"/>
    <property type="project" value="UniProtKB-KW"/>
</dbReference>
<evidence type="ECO:0000256" key="3">
    <source>
        <dbReference type="ARBA" id="ARBA00022705"/>
    </source>
</evidence>
<evidence type="ECO:0000256" key="6">
    <source>
        <dbReference type="ARBA" id="ARBA00022801"/>
    </source>
</evidence>
<evidence type="ECO:0000256" key="2">
    <source>
        <dbReference type="ARBA" id="ARBA00009260"/>
    </source>
</evidence>
<keyword evidence="3" id="KW-0235">DNA replication</keyword>
<keyword evidence="6" id="KW-0378">Hydrolase</keyword>
<organism evidence="8 9">
    <name type="scientific">Aliarcobacter thereius</name>
    <dbReference type="NCBI Taxonomy" id="544718"/>
    <lineage>
        <taxon>Bacteria</taxon>
        <taxon>Pseudomonadati</taxon>
        <taxon>Campylobacterota</taxon>
        <taxon>Epsilonproteobacteria</taxon>
        <taxon>Campylobacterales</taxon>
        <taxon>Arcobacteraceae</taxon>
        <taxon>Aliarcobacter</taxon>
    </lineage>
</organism>
<proteinExistence type="inferred from homology"/>
<reference evidence="8 9" key="1">
    <citation type="submission" date="2019-05" db="EMBL/GenBank/DDBJ databases">
        <title>Arcobacter cibarius and Arcobacter thereius providing challenges in identification an antibiotic susceptibility and Quinolone resistance.</title>
        <authorList>
            <person name="Busch A."/>
            <person name="Hanel I."/>
            <person name="Hotzel H."/>
            <person name="Tomaso H."/>
        </authorList>
    </citation>
    <scope>NUCLEOTIDE SEQUENCE [LARGE SCALE GENOMIC DNA]</scope>
    <source>
        <strain evidence="8 9">17CS1191_2</strain>
    </source>
</reference>
<keyword evidence="4" id="KW-0540">Nuclease</keyword>
<comment type="function">
    <text evidence="1">Possible endonuclease which induces a single-strand cut and initiates DNA replication.</text>
</comment>
<evidence type="ECO:0000256" key="5">
    <source>
        <dbReference type="ARBA" id="ARBA00022759"/>
    </source>
</evidence>
<evidence type="ECO:0000259" key="7">
    <source>
        <dbReference type="Pfam" id="PF05840"/>
    </source>
</evidence>
<evidence type="ECO:0000313" key="9">
    <source>
        <dbReference type="Proteomes" id="UP000308001"/>
    </source>
</evidence>
<keyword evidence="5 8" id="KW-0255">Endonuclease</keyword>
<gene>
    <name evidence="8" type="ORF">FE246_06900</name>
</gene>
<feature type="domain" description="Replication gene A protein-like" evidence="7">
    <location>
        <begin position="34"/>
        <end position="210"/>
    </location>
</feature>
<protein>
    <submittedName>
        <fullName evidence="8">Replication endonuclease</fullName>
    </submittedName>
</protein>
<dbReference type="InterPro" id="IPR008766">
    <property type="entry name" value="Replication_gene_A-like"/>
</dbReference>
<name>A0A5R9H495_9BACT</name>
<dbReference type="AlphaFoldDB" id="A0A5R9H495"/>
<evidence type="ECO:0000256" key="4">
    <source>
        <dbReference type="ARBA" id="ARBA00022722"/>
    </source>
</evidence>
<comment type="similarity">
    <text evidence="2">Belongs to the phage GPA family.</text>
</comment>
<evidence type="ECO:0000313" key="8">
    <source>
        <dbReference type="EMBL" id="TLS72148.1"/>
    </source>
</evidence>
<sequence length="457" mass="55197">MYGITKSDIIQIDKKIEYQKKYILNKFFDFGIDEQKSILDFTYSANLNPKKYFAEMNNRVNSIFEYSKSLDLKPVFATITAPAKFHQTDRNKNLLISPNETALELTQIFNKFTNLQIFQKMKKTLGRGLIYFRVYEPHKSGVPHMHIMMFLPKNYILEVKNKFYNYFTDKVRWGNNKKSLDFKYTFYNKNQFGCETGGAIAYMMKYITKTFRNEDDKSTQYAFYWYVKHRVRRFLTSRTLAPLEVYRKVRYFFTNKYEYDYLKITELLKKQNIIKLFDGTTINYILYNHETCEVEEINLWQKNADLILHSRIKTNQTISLKYEKKEYEKPLIAFVSTFERYINDKKTNKFTLLPVIPSKLSDYQLENYYKTLNNNFDSLDNLVHFGIVKNEMIKRGFLYEDYIKPNLYDTKKINIDDVYYKKEDLLTHNELKDLFDKEDIELRKEFWKGRNENDIRS</sequence>
<dbReference type="Proteomes" id="UP000308001">
    <property type="component" value="Unassembled WGS sequence"/>
</dbReference>
<dbReference type="GO" id="GO:0006260">
    <property type="term" value="P:DNA replication"/>
    <property type="evidence" value="ECO:0007669"/>
    <property type="project" value="UniProtKB-KW"/>
</dbReference>
<dbReference type="Pfam" id="PF05840">
    <property type="entry name" value="Phage_GPA"/>
    <property type="match status" value="1"/>
</dbReference>
<comment type="caution">
    <text evidence="8">The sequence shown here is derived from an EMBL/GenBank/DDBJ whole genome shotgun (WGS) entry which is preliminary data.</text>
</comment>
<accession>A0A5R9H495</accession>
<dbReference type="RefSeq" id="WP_138142925.1">
    <property type="nucleotide sequence ID" value="NZ_VBUF01000003.1"/>
</dbReference>